<evidence type="ECO:0000256" key="1">
    <source>
        <dbReference type="SAM" id="SignalP"/>
    </source>
</evidence>
<keyword evidence="3" id="KW-1185">Reference proteome</keyword>
<dbReference type="Gene3D" id="3.40.190.10">
    <property type="entry name" value="Periplasmic binding protein-like II"/>
    <property type="match status" value="1"/>
</dbReference>
<feature type="signal peptide" evidence="1">
    <location>
        <begin position="1"/>
        <end position="20"/>
    </location>
</feature>
<protein>
    <submittedName>
        <fullName evidence="2">ABC transporter substrate-binding protein</fullName>
    </submittedName>
</protein>
<dbReference type="Proteomes" id="UP000679950">
    <property type="component" value="Unassembled WGS sequence"/>
</dbReference>
<name>A0ABQ4KNR2_9BACI</name>
<organism evidence="2 3">
    <name type="scientific">Lederbergia ruris</name>
    <dbReference type="NCBI Taxonomy" id="217495"/>
    <lineage>
        <taxon>Bacteria</taxon>
        <taxon>Bacillati</taxon>
        <taxon>Bacillota</taxon>
        <taxon>Bacilli</taxon>
        <taxon>Bacillales</taxon>
        <taxon>Bacillaceae</taxon>
        <taxon>Lederbergia</taxon>
    </lineage>
</organism>
<evidence type="ECO:0000313" key="3">
    <source>
        <dbReference type="Proteomes" id="UP000679950"/>
    </source>
</evidence>
<feature type="chain" id="PRO_5047166811" evidence="1">
    <location>
        <begin position="21"/>
        <end position="426"/>
    </location>
</feature>
<reference evidence="2 3" key="1">
    <citation type="submission" date="2021-03" db="EMBL/GenBank/DDBJ databases">
        <title>Antimicrobial resistance genes in bacteria isolated from Japanese honey, and their potential for conferring macrolide and lincosamide resistance in the American foulbrood pathogen Paenibacillus larvae.</title>
        <authorList>
            <person name="Okamoto M."/>
            <person name="Kumagai M."/>
            <person name="Kanamori H."/>
            <person name="Takamatsu D."/>
        </authorList>
    </citation>
    <scope>NUCLEOTIDE SEQUENCE [LARGE SCALE GENOMIC DNA]</scope>
    <source>
        <strain evidence="2 3">J8TS2</strain>
    </source>
</reference>
<keyword evidence="1" id="KW-0732">Signal</keyword>
<evidence type="ECO:0000313" key="2">
    <source>
        <dbReference type="EMBL" id="GIN59527.1"/>
    </source>
</evidence>
<dbReference type="EMBL" id="BORB01000048">
    <property type="protein sequence ID" value="GIN59527.1"/>
    <property type="molecule type" value="Genomic_DNA"/>
</dbReference>
<dbReference type="PANTHER" id="PTHR43649:SF12">
    <property type="entry name" value="DIACETYLCHITOBIOSE BINDING PROTEIN DASA"/>
    <property type="match status" value="1"/>
</dbReference>
<dbReference type="RefSeq" id="WP_158324065.1">
    <property type="nucleotide sequence ID" value="NZ_BORB01000048.1"/>
</dbReference>
<dbReference type="CDD" id="cd13585">
    <property type="entry name" value="PBP2_TMBP_like"/>
    <property type="match status" value="1"/>
</dbReference>
<accession>A0ABQ4KNR2</accession>
<gene>
    <name evidence="2" type="ORF">J8TS2_38460</name>
</gene>
<dbReference type="InterPro" id="IPR050490">
    <property type="entry name" value="Bact_solute-bd_prot1"/>
</dbReference>
<dbReference type="SUPFAM" id="SSF53850">
    <property type="entry name" value="Periplasmic binding protein-like II"/>
    <property type="match status" value="1"/>
</dbReference>
<comment type="caution">
    <text evidence="2">The sequence shown here is derived from an EMBL/GenBank/DDBJ whole genome shotgun (WGS) entry which is preliminary data.</text>
</comment>
<dbReference type="PROSITE" id="PS51257">
    <property type="entry name" value="PROKAR_LIPOPROTEIN"/>
    <property type="match status" value="1"/>
</dbReference>
<dbReference type="Pfam" id="PF01547">
    <property type="entry name" value="SBP_bac_1"/>
    <property type="match status" value="1"/>
</dbReference>
<dbReference type="PANTHER" id="PTHR43649">
    <property type="entry name" value="ARABINOSE-BINDING PROTEIN-RELATED"/>
    <property type="match status" value="1"/>
</dbReference>
<sequence length="426" mass="47055">MRKISFILLLVSLIACLLVACSNGKSGEKANGKTVNLNFSAWGNPEELKVYNRAVDAFNEKHDDIQVKLTGIPNDNYFQTLLTRLQGGQAPDVFYVGDADVSTLVNNGTIEPLSDFLETDASYVKEEDFTTDIWGGAKKDDVIYALSVDSNPYVLYYNKNLLKEVGAKSPQEYYDEGKWNWEAMEEITSKLRDAGYYGFVQGGAHTEILNWVWSNGGEFTADGKVVADEDDNTLEAFEFIGRMIENKNFIFGGTLPEGQGADSMFMSNQVGLVTAGRWFTPMFLKTNIDFDYIPFPSNTDEPIGSTAIATAYLAVNSKSDHIQEAMEFVSYYTSTEGQKTRLDGEGNAVPSVLGIDEVVTNQEKPEHGEYLLDAREKGAVVSDEFTAPGLGQELADIYEVFLIGDISAEEAVQQAADVARKMLENK</sequence>
<dbReference type="InterPro" id="IPR006059">
    <property type="entry name" value="SBP"/>
</dbReference>
<proteinExistence type="predicted"/>